<dbReference type="CDD" id="cd13969">
    <property type="entry name" value="ADCK1-like"/>
    <property type="match status" value="1"/>
</dbReference>
<accession>L8H2H5</accession>
<keyword evidence="4" id="KW-1185">Reference proteome</keyword>
<gene>
    <name evidence="3" type="ORF">ACA1_199780</name>
</gene>
<dbReference type="RefSeq" id="XP_004341786.1">
    <property type="nucleotide sequence ID" value="XM_004341738.1"/>
</dbReference>
<dbReference type="Proteomes" id="UP000011083">
    <property type="component" value="Unassembled WGS sequence"/>
</dbReference>
<dbReference type="Pfam" id="PF03109">
    <property type="entry name" value="ABC1"/>
    <property type="match status" value="1"/>
</dbReference>
<protein>
    <recommendedName>
        <fullName evidence="2">ABC1 atypical kinase-like domain-containing protein</fullName>
    </recommendedName>
</protein>
<evidence type="ECO:0000256" key="1">
    <source>
        <dbReference type="ARBA" id="ARBA00009670"/>
    </source>
</evidence>
<dbReference type="STRING" id="1257118.L8H2H5"/>
<dbReference type="PANTHER" id="PTHR43173">
    <property type="entry name" value="ABC1 FAMILY PROTEIN"/>
    <property type="match status" value="1"/>
</dbReference>
<dbReference type="OMA" id="RCNPEDI"/>
<evidence type="ECO:0000313" key="4">
    <source>
        <dbReference type="Proteomes" id="UP000011083"/>
    </source>
</evidence>
<evidence type="ECO:0000313" key="3">
    <source>
        <dbReference type="EMBL" id="ELR19694.1"/>
    </source>
</evidence>
<dbReference type="SUPFAM" id="SSF56112">
    <property type="entry name" value="Protein kinase-like (PK-like)"/>
    <property type="match status" value="1"/>
</dbReference>
<dbReference type="OrthoDB" id="427480at2759"/>
<reference evidence="3 4" key="1">
    <citation type="journal article" date="2013" name="Genome Biol.">
        <title>Genome of Acanthamoeba castellanii highlights extensive lateral gene transfer and early evolution of tyrosine kinase signaling.</title>
        <authorList>
            <person name="Clarke M."/>
            <person name="Lohan A.J."/>
            <person name="Liu B."/>
            <person name="Lagkouvardos I."/>
            <person name="Roy S."/>
            <person name="Zafar N."/>
            <person name="Bertelli C."/>
            <person name="Schilde C."/>
            <person name="Kianianmomeni A."/>
            <person name="Burglin T.R."/>
            <person name="Frech C."/>
            <person name="Turcotte B."/>
            <person name="Kopec K.O."/>
            <person name="Synnott J.M."/>
            <person name="Choo C."/>
            <person name="Paponov I."/>
            <person name="Finkler A."/>
            <person name="Soon Heng Tan C."/>
            <person name="Hutchins A.P."/>
            <person name="Weinmeier T."/>
            <person name="Rattei T."/>
            <person name="Chu J.S."/>
            <person name="Gimenez G."/>
            <person name="Irimia M."/>
            <person name="Rigden D.J."/>
            <person name="Fitzpatrick D.A."/>
            <person name="Lorenzo-Morales J."/>
            <person name="Bateman A."/>
            <person name="Chiu C.H."/>
            <person name="Tang P."/>
            <person name="Hegemann P."/>
            <person name="Fromm H."/>
            <person name="Raoult D."/>
            <person name="Greub G."/>
            <person name="Miranda-Saavedra D."/>
            <person name="Chen N."/>
            <person name="Nash P."/>
            <person name="Ginger M.L."/>
            <person name="Horn M."/>
            <person name="Schaap P."/>
            <person name="Caler L."/>
            <person name="Loftus B."/>
        </authorList>
    </citation>
    <scope>NUCLEOTIDE SEQUENCE [LARGE SCALE GENOMIC DNA]</scope>
    <source>
        <strain evidence="3 4">Neff</strain>
    </source>
</reference>
<dbReference type="InterPro" id="IPR045307">
    <property type="entry name" value="ADCK1_dom"/>
</dbReference>
<proteinExistence type="inferred from homology"/>
<dbReference type="VEuPathDB" id="AmoebaDB:ACA1_199780"/>
<feature type="domain" description="ABC1 atypical kinase-like" evidence="2">
    <location>
        <begin position="117"/>
        <end position="322"/>
    </location>
</feature>
<dbReference type="GO" id="GO:0005743">
    <property type="term" value="C:mitochondrial inner membrane"/>
    <property type="evidence" value="ECO:0007669"/>
    <property type="project" value="TreeGrafter"/>
</dbReference>
<sequence length="408" mass="47066">QAVVIALDYKWSLRGLEGEERQRRLHLVHERSADRLLRLFQQNKGIYVKAGQHISSLDYILPYEFVFAMTPLHNQAPTCPWEDTVRVFREEFDSHPDIIGGCRARRCFTLSPPQFMQVAVKVQFPQLRERCEGDVSTIAFLVDAMRKIFPDFDFQWLVGEFRLNLPLELDFAHEAKNAEKTARLFREFPDVTIPRIHWVLLPSPNPPDKTTSRILTMDFIHGVKLDDKEGIARMGLSTHKVAELLTTVFSKQIFLDGFVHCDPHPGNVLIRRLRPHDPSSDDPELVLLDHGLYRELDDEFRINYCNLWVAIIHADEAKIKDYARILCGPDASYQLFACMLTARAWESVKELDRPITQEEKRHLMSDAADRFKEINDILATVPSQLLLLLKTKYSLRSPQVAVAEVLVA</sequence>
<dbReference type="GO" id="GO:0007005">
    <property type="term" value="P:mitochondrion organization"/>
    <property type="evidence" value="ECO:0007669"/>
    <property type="project" value="TreeGrafter"/>
</dbReference>
<feature type="non-terminal residue" evidence="3">
    <location>
        <position position="408"/>
    </location>
</feature>
<dbReference type="InterPro" id="IPR051130">
    <property type="entry name" value="Mito_struct-func_regulator"/>
</dbReference>
<dbReference type="EMBL" id="KB007932">
    <property type="protein sequence ID" value="ELR19694.1"/>
    <property type="molecule type" value="Genomic_DNA"/>
</dbReference>
<name>L8H2H5_ACACF</name>
<dbReference type="KEGG" id="acan:ACA1_199780"/>
<dbReference type="GeneID" id="14920521"/>
<dbReference type="AlphaFoldDB" id="L8H2H5"/>
<comment type="similarity">
    <text evidence="1">Belongs to the protein kinase superfamily. ADCK protein kinase family.</text>
</comment>
<evidence type="ECO:0000259" key="2">
    <source>
        <dbReference type="Pfam" id="PF03109"/>
    </source>
</evidence>
<dbReference type="InterPro" id="IPR004147">
    <property type="entry name" value="ABC1_dom"/>
</dbReference>
<dbReference type="PANTHER" id="PTHR43173:SF19">
    <property type="entry name" value="AARF DOMAIN-CONTAINING PROTEIN KINASE 1"/>
    <property type="match status" value="1"/>
</dbReference>
<dbReference type="InterPro" id="IPR011009">
    <property type="entry name" value="Kinase-like_dom_sf"/>
</dbReference>
<organism evidence="3 4">
    <name type="scientific">Acanthamoeba castellanii (strain ATCC 30010 / Neff)</name>
    <dbReference type="NCBI Taxonomy" id="1257118"/>
    <lineage>
        <taxon>Eukaryota</taxon>
        <taxon>Amoebozoa</taxon>
        <taxon>Discosea</taxon>
        <taxon>Longamoebia</taxon>
        <taxon>Centramoebida</taxon>
        <taxon>Acanthamoebidae</taxon>
        <taxon>Acanthamoeba</taxon>
    </lineage>
</organism>
<dbReference type="GO" id="GO:0055088">
    <property type="term" value="P:lipid homeostasis"/>
    <property type="evidence" value="ECO:0007669"/>
    <property type="project" value="TreeGrafter"/>
</dbReference>